<dbReference type="Pfam" id="PF13602">
    <property type="entry name" value="ADH_zinc_N_2"/>
    <property type="match status" value="1"/>
</dbReference>
<dbReference type="SUPFAM" id="SSF51735">
    <property type="entry name" value="NAD(P)-binding Rossmann-fold domains"/>
    <property type="match status" value="1"/>
</dbReference>
<name>A0A0D2B6F6_9EURO</name>
<dbReference type="PANTHER" id="PTHR43482:SF4">
    <property type="entry name" value="ALCOHOL DEHYDROGENASE, PUTATIVE (AFU_ORTHOLOGUE AFUA_7G06260)-RELATED"/>
    <property type="match status" value="1"/>
</dbReference>
<dbReference type="GeneID" id="27352573"/>
<dbReference type="CDD" id="cd05289">
    <property type="entry name" value="MDR_like_2"/>
    <property type="match status" value="1"/>
</dbReference>
<dbReference type="GO" id="GO:0016491">
    <property type="term" value="F:oxidoreductase activity"/>
    <property type="evidence" value="ECO:0007669"/>
    <property type="project" value="InterPro"/>
</dbReference>
<dbReference type="PANTHER" id="PTHR43482">
    <property type="entry name" value="PROTEIN AST1-RELATED"/>
    <property type="match status" value="1"/>
</dbReference>
<evidence type="ECO:0000313" key="3">
    <source>
        <dbReference type="Proteomes" id="UP000053342"/>
    </source>
</evidence>
<dbReference type="InterPro" id="IPR011032">
    <property type="entry name" value="GroES-like_sf"/>
</dbReference>
<accession>A0A0D2B6F6</accession>
<dbReference type="InterPro" id="IPR036291">
    <property type="entry name" value="NAD(P)-bd_dom_sf"/>
</dbReference>
<dbReference type="Proteomes" id="UP000053342">
    <property type="component" value="Unassembled WGS sequence"/>
</dbReference>
<dbReference type="HOGENOM" id="CLU_026673_3_3_1"/>
<evidence type="ECO:0000313" key="2">
    <source>
        <dbReference type="EMBL" id="KIW47841.1"/>
    </source>
</evidence>
<organism evidence="2 3">
    <name type="scientific">Exophiala oligosperma</name>
    <dbReference type="NCBI Taxonomy" id="215243"/>
    <lineage>
        <taxon>Eukaryota</taxon>
        <taxon>Fungi</taxon>
        <taxon>Dikarya</taxon>
        <taxon>Ascomycota</taxon>
        <taxon>Pezizomycotina</taxon>
        <taxon>Eurotiomycetes</taxon>
        <taxon>Chaetothyriomycetidae</taxon>
        <taxon>Chaetothyriales</taxon>
        <taxon>Herpotrichiellaceae</taxon>
        <taxon>Exophiala</taxon>
    </lineage>
</organism>
<dbReference type="InterPro" id="IPR013154">
    <property type="entry name" value="ADH-like_N"/>
</dbReference>
<dbReference type="STRING" id="215243.A0A0D2B6F6"/>
<dbReference type="InterPro" id="IPR020843">
    <property type="entry name" value="ER"/>
</dbReference>
<gene>
    <name evidence="2" type="ORF">PV06_00499</name>
</gene>
<dbReference type="Gene3D" id="3.90.180.10">
    <property type="entry name" value="Medium-chain alcohol dehydrogenases, catalytic domain"/>
    <property type="match status" value="1"/>
</dbReference>
<dbReference type="AlphaFoldDB" id="A0A0D2B6F6"/>
<reference evidence="2 3" key="1">
    <citation type="submission" date="2015-01" db="EMBL/GenBank/DDBJ databases">
        <title>The Genome Sequence of Exophiala oligosperma CBS72588.</title>
        <authorList>
            <consortium name="The Broad Institute Genomics Platform"/>
            <person name="Cuomo C."/>
            <person name="de Hoog S."/>
            <person name="Gorbushina A."/>
            <person name="Stielow B."/>
            <person name="Teixiera M."/>
            <person name="Abouelleil A."/>
            <person name="Chapman S.B."/>
            <person name="Priest M."/>
            <person name="Young S.K."/>
            <person name="Wortman J."/>
            <person name="Nusbaum C."/>
            <person name="Birren B."/>
        </authorList>
    </citation>
    <scope>NUCLEOTIDE SEQUENCE [LARGE SCALE GENOMIC DNA]</scope>
    <source>
        <strain evidence="2 3">CBS 72588</strain>
    </source>
</reference>
<proteinExistence type="predicted"/>
<dbReference type="VEuPathDB" id="FungiDB:PV06_00499"/>
<dbReference type="SUPFAM" id="SSF50129">
    <property type="entry name" value="GroES-like"/>
    <property type="match status" value="1"/>
</dbReference>
<dbReference type="Gene3D" id="3.40.50.720">
    <property type="entry name" value="NAD(P)-binding Rossmann-like Domain"/>
    <property type="match status" value="1"/>
</dbReference>
<dbReference type="InterPro" id="IPR052585">
    <property type="entry name" value="Lipid_raft_assoc_Zn_ADH"/>
</dbReference>
<sequence>MRAVQILGNTSSPRITTNSSIATPVPKGAEILVRVLAAGVTGDEVTWPEVYASPSRIPGNEVSGTVRGLGPEYTGRLEVGQDVAALLAADRAQGGQAEYTMCLDEEVSRLDPTTISHVEAAALPIPILTAWEALVDYGKLAAGMTILVTGASGAVGKLAVQLALKLFDGDDIKVIALASSKNHDALKQLGVHEVHDYDINPNWEDNIDNVDLVFDTVGGEVLTKTWKTLKSNNGGTIVTVGDPAPEWAFNKKIKPKESIDHPGVNHIHFIVKPDSHRLSQALEMVSQGTIKPLEVESFPFEEAEQAWERARQRGRNKKVVITF</sequence>
<keyword evidence="3" id="KW-1185">Reference proteome</keyword>
<feature type="domain" description="Enoyl reductase (ER)" evidence="1">
    <location>
        <begin position="8"/>
        <end position="321"/>
    </location>
</feature>
<dbReference type="EMBL" id="KN847332">
    <property type="protein sequence ID" value="KIW47841.1"/>
    <property type="molecule type" value="Genomic_DNA"/>
</dbReference>
<dbReference type="Pfam" id="PF08240">
    <property type="entry name" value="ADH_N"/>
    <property type="match status" value="1"/>
</dbReference>
<evidence type="ECO:0000259" key="1">
    <source>
        <dbReference type="SMART" id="SM00829"/>
    </source>
</evidence>
<protein>
    <recommendedName>
        <fullName evidence="1">Enoyl reductase (ER) domain-containing protein</fullName>
    </recommendedName>
</protein>
<dbReference type="OrthoDB" id="3509362at2759"/>
<dbReference type="RefSeq" id="XP_016268057.1">
    <property type="nucleotide sequence ID" value="XM_016401004.1"/>
</dbReference>
<dbReference type="SMART" id="SM00829">
    <property type="entry name" value="PKS_ER"/>
    <property type="match status" value="1"/>
</dbReference>